<evidence type="ECO:0000313" key="2">
    <source>
        <dbReference type="EMBL" id="SFW13603.1"/>
    </source>
</evidence>
<dbReference type="AlphaFoldDB" id="A0A1K1LRW6"/>
<dbReference type="Proteomes" id="UP000182740">
    <property type="component" value="Unassembled WGS sequence"/>
</dbReference>
<dbReference type="RefSeq" id="WP_072474425.1">
    <property type="nucleotide sequence ID" value="NZ_FPJG01000002.1"/>
</dbReference>
<keyword evidence="1" id="KW-1133">Transmembrane helix</keyword>
<evidence type="ECO:0000256" key="1">
    <source>
        <dbReference type="SAM" id="Phobius"/>
    </source>
</evidence>
<accession>A0A1K1LRW6</accession>
<proteinExistence type="predicted"/>
<protein>
    <submittedName>
        <fullName evidence="2">Uncharacterized protein</fullName>
    </submittedName>
</protein>
<keyword evidence="3" id="KW-1185">Reference proteome</keyword>
<feature type="transmembrane region" description="Helical" evidence="1">
    <location>
        <begin position="20"/>
        <end position="39"/>
    </location>
</feature>
<keyword evidence="1" id="KW-0812">Transmembrane</keyword>
<reference evidence="3" key="1">
    <citation type="submission" date="2016-11" db="EMBL/GenBank/DDBJ databases">
        <authorList>
            <person name="Varghese N."/>
            <person name="Submissions S."/>
        </authorList>
    </citation>
    <scope>NUCLEOTIDE SEQUENCE [LARGE SCALE GENOMIC DNA]</scope>
    <source>
        <strain evidence="3">DSM 44671</strain>
    </source>
</reference>
<name>A0A1K1LRW6_9PSEU</name>
<sequence length="89" mass="8935">MSKKKVPPCALVAGEAPDSARPSAIIVIALIFGFEAYLLSTGIDAVTAVVLVTAGVIAASLTTVKPTSIPAALKSLTVLVHLLRGAVAP</sequence>
<evidence type="ECO:0000313" key="3">
    <source>
        <dbReference type="Proteomes" id="UP000182740"/>
    </source>
</evidence>
<dbReference type="EMBL" id="FPJG01000002">
    <property type="protein sequence ID" value="SFW13603.1"/>
    <property type="molecule type" value="Genomic_DNA"/>
</dbReference>
<dbReference type="OrthoDB" id="9913823at2"/>
<feature type="transmembrane region" description="Helical" evidence="1">
    <location>
        <begin position="45"/>
        <end position="64"/>
    </location>
</feature>
<gene>
    <name evidence="2" type="ORF">SAMN04489730_0174</name>
</gene>
<organism evidence="2 3">
    <name type="scientific">Amycolatopsis australiensis</name>
    <dbReference type="NCBI Taxonomy" id="546364"/>
    <lineage>
        <taxon>Bacteria</taxon>
        <taxon>Bacillati</taxon>
        <taxon>Actinomycetota</taxon>
        <taxon>Actinomycetes</taxon>
        <taxon>Pseudonocardiales</taxon>
        <taxon>Pseudonocardiaceae</taxon>
        <taxon>Amycolatopsis</taxon>
    </lineage>
</organism>
<keyword evidence="1" id="KW-0472">Membrane</keyword>